<reference evidence="2" key="1">
    <citation type="submission" date="2020-11" db="EMBL/GenBank/DDBJ databases">
        <authorList>
            <person name="Whitehead M."/>
        </authorList>
    </citation>
    <scope>NUCLEOTIDE SEQUENCE</scope>
    <source>
        <strain evidence="2">EGII</strain>
    </source>
</reference>
<sequence>MRTAMRCSRKSSIKARPTAGDQLQPATFTASAIRSSNHCSNFAFATRKGQNLQHAMLSAAAATTFVACNKQTATHDGSTAASAAGGAKREVPAHVVATLNGNERRYHMQQQQENLLTVACNNNACNTFISLPHVQHHCFSFCCLHIYNPRWLLLDLALAGYLLDSRLKLIDSNAAKVCDGCALAAVVTRNVACNTFANEM</sequence>
<evidence type="ECO:0000256" key="1">
    <source>
        <dbReference type="SAM" id="MobiDB-lite"/>
    </source>
</evidence>
<name>A0A811VBL8_CERCA</name>
<dbReference type="Proteomes" id="UP000606786">
    <property type="component" value="Unassembled WGS sequence"/>
</dbReference>
<evidence type="ECO:0000313" key="2">
    <source>
        <dbReference type="EMBL" id="CAD7012776.1"/>
    </source>
</evidence>
<proteinExistence type="predicted"/>
<feature type="region of interest" description="Disordered" evidence="1">
    <location>
        <begin position="1"/>
        <end position="21"/>
    </location>
</feature>
<protein>
    <submittedName>
        <fullName evidence="2">(Mediterranean fruit fly) hypothetical protein</fullName>
    </submittedName>
</protein>
<organism evidence="2 3">
    <name type="scientific">Ceratitis capitata</name>
    <name type="common">Mediterranean fruit fly</name>
    <name type="synonym">Tephritis capitata</name>
    <dbReference type="NCBI Taxonomy" id="7213"/>
    <lineage>
        <taxon>Eukaryota</taxon>
        <taxon>Metazoa</taxon>
        <taxon>Ecdysozoa</taxon>
        <taxon>Arthropoda</taxon>
        <taxon>Hexapoda</taxon>
        <taxon>Insecta</taxon>
        <taxon>Pterygota</taxon>
        <taxon>Neoptera</taxon>
        <taxon>Endopterygota</taxon>
        <taxon>Diptera</taxon>
        <taxon>Brachycera</taxon>
        <taxon>Muscomorpha</taxon>
        <taxon>Tephritoidea</taxon>
        <taxon>Tephritidae</taxon>
        <taxon>Ceratitis</taxon>
        <taxon>Ceratitis</taxon>
    </lineage>
</organism>
<comment type="caution">
    <text evidence="2">The sequence shown here is derived from an EMBL/GenBank/DDBJ whole genome shotgun (WGS) entry which is preliminary data.</text>
</comment>
<keyword evidence="3" id="KW-1185">Reference proteome</keyword>
<gene>
    <name evidence="2" type="ORF">CCAP1982_LOCUS20879</name>
</gene>
<accession>A0A811VBL8</accession>
<evidence type="ECO:0000313" key="3">
    <source>
        <dbReference type="Proteomes" id="UP000606786"/>
    </source>
</evidence>
<dbReference type="EMBL" id="CAJHJT010000056">
    <property type="protein sequence ID" value="CAD7012776.1"/>
    <property type="molecule type" value="Genomic_DNA"/>
</dbReference>
<dbReference type="AlphaFoldDB" id="A0A811VBL8"/>